<evidence type="ECO:0000256" key="4">
    <source>
        <dbReference type="ARBA" id="ARBA00022741"/>
    </source>
</evidence>
<dbReference type="PROSITE" id="PS00107">
    <property type="entry name" value="PROTEIN_KINASE_ATP"/>
    <property type="match status" value="1"/>
</dbReference>
<sequence>MSSQNDIICESCGKIYSYIGEKWCKPCLINNLKKNFTNWTSGNEKIDKIIQEIQSKINKEEDIIVEWIPYNQFNSIKKLIKDDFATAIWKDGSLIYIKQDRKRERVPNKEVTLKYLNNSQDVINDLLNEIKAYSIRVDECKIPKIHGISQNPDTKDYVIVFQNDCNCKECGDIYTDIEVKWCKPCQINNMKQNLANWTSGNEKIDEFIQEIQLNIEKDDIIIEWIPYNQFSDIKEIKKDDSASVYSAIWKNGLLKYNYEERKYKRNPNKNVTLMRFNNSQNIINDFLNEIKAYSFKLNEYTMCGISQNPDTNDYVIVFQNDCNCKERGDVDTDKKFEWCRPCQISNLKQNFSSWTSGNNEIDNFIQEMQLKIESHNDIIVEWIPYNQFSIIEEISNGDFARVYLAKWKNGLLEYKEGKYKRNPSKEVTLKCLNNSQNVIDNLLNKVKSYSIKINEGNIAKIYGISQNPDTKDYVIVLPTDCNCKKCGEIYTNILVKWCKPCQINNLKQDFVNWTSGNEAIDNFIQKMQLKIERYNDMVVKWIPYNQFNIIQEIGKGGFATVYLATWNYRKVALKCLHNSQNITNEFLNEISAYSIHSVDCILKICGISQNPDTKDYIIVLEYANGGSLNNHNNDIIRDYNWREKLYVLSDIIKGLKKIHENKAVHRDFHTGNVLVLFIDCARYNGSGNTASNIYISDMGFCGEVSNIDKTKIYGVMPFVAPEVLRGKPYTQAADVYSFGMIMYYIATGKQPFAKCAHDNVLALNICNGIRPEINEQEAPKFYINLMKMCWDPNPDNRPSASEVDEVFAYSSLGIFEEFNKQIKEADEYRKTNFLSIENSQSIHPQAYYTSRLLNPFTKDLSNDYTDCLDCNIND</sequence>
<dbReference type="OrthoDB" id="2370574at2759"/>
<dbReference type="HOGENOM" id="CLU_000288_7_8_1"/>
<dbReference type="Proteomes" id="UP000022910">
    <property type="component" value="Unassembled WGS sequence"/>
</dbReference>
<dbReference type="PANTHER" id="PTHR44329">
    <property type="entry name" value="SERINE/THREONINE-PROTEIN KINASE TNNI3K-RELATED"/>
    <property type="match status" value="1"/>
</dbReference>
<comment type="caution">
    <text evidence="11">The sequence shown here is derived from an EMBL/GenBank/DDBJ whole genome shotgun (WGS) entry which is preliminary data.</text>
</comment>
<evidence type="ECO:0000256" key="8">
    <source>
        <dbReference type="ARBA" id="ARBA00048679"/>
    </source>
</evidence>
<evidence type="ECO:0000256" key="6">
    <source>
        <dbReference type="ARBA" id="ARBA00022840"/>
    </source>
</evidence>
<comment type="catalytic activity">
    <reaction evidence="7">
        <text>L-threonyl-[protein] + ATP = O-phospho-L-threonyl-[protein] + ADP + H(+)</text>
        <dbReference type="Rhea" id="RHEA:46608"/>
        <dbReference type="Rhea" id="RHEA-COMP:11060"/>
        <dbReference type="Rhea" id="RHEA-COMP:11605"/>
        <dbReference type="ChEBI" id="CHEBI:15378"/>
        <dbReference type="ChEBI" id="CHEBI:30013"/>
        <dbReference type="ChEBI" id="CHEBI:30616"/>
        <dbReference type="ChEBI" id="CHEBI:61977"/>
        <dbReference type="ChEBI" id="CHEBI:456216"/>
        <dbReference type="EC" id="2.7.11.1"/>
    </reaction>
</comment>
<dbReference type="InterPro" id="IPR000719">
    <property type="entry name" value="Prot_kinase_dom"/>
</dbReference>
<dbReference type="InterPro" id="IPR011009">
    <property type="entry name" value="Kinase-like_dom_sf"/>
</dbReference>
<evidence type="ECO:0000256" key="5">
    <source>
        <dbReference type="ARBA" id="ARBA00022777"/>
    </source>
</evidence>
<evidence type="ECO:0000256" key="1">
    <source>
        <dbReference type="ARBA" id="ARBA00012513"/>
    </source>
</evidence>
<evidence type="ECO:0000259" key="10">
    <source>
        <dbReference type="PROSITE" id="PS50011"/>
    </source>
</evidence>
<evidence type="ECO:0000313" key="12">
    <source>
        <dbReference type="Proteomes" id="UP000022910"/>
    </source>
</evidence>
<dbReference type="SUPFAM" id="SSF56112">
    <property type="entry name" value="Protein kinase-like (PK-like)"/>
    <property type="match status" value="2"/>
</dbReference>
<keyword evidence="2" id="KW-0723">Serine/threonine-protein kinase</keyword>
<dbReference type="PANTHER" id="PTHR44329:SF285">
    <property type="entry name" value="V-MOS MOLONEY MURINE SARCOMA VIRAL ONCO HOMOLOG"/>
    <property type="match status" value="1"/>
</dbReference>
<dbReference type="GO" id="GO:0004674">
    <property type="term" value="F:protein serine/threonine kinase activity"/>
    <property type="evidence" value="ECO:0007669"/>
    <property type="project" value="UniProtKB-KW"/>
</dbReference>
<proteinExistence type="predicted"/>
<name>A0A015LTL2_RHIIW</name>
<dbReference type="GO" id="GO:0005524">
    <property type="term" value="F:ATP binding"/>
    <property type="evidence" value="ECO:0007669"/>
    <property type="project" value="UniProtKB-UniRule"/>
</dbReference>
<organism evidence="11 12">
    <name type="scientific">Rhizophagus irregularis (strain DAOM 197198w)</name>
    <name type="common">Glomus intraradices</name>
    <dbReference type="NCBI Taxonomy" id="1432141"/>
    <lineage>
        <taxon>Eukaryota</taxon>
        <taxon>Fungi</taxon>
        <taxon>Fungi incertae sedis</taxon>
        <taxon>Mucoromycota</taxon>
        <taxon>Glomeromycotina</taxon>
        <taxon>Glomeromycetes</taxon>
        <taxon>Glomerales</taxon>
        <taxon>Glomeraceae</taxon>
        <taxon>Rhizophagus</taxon>
    </lineage>
</organism>
<protein>
    <recommendedName>
        <fullName evidence="1">non-specific serine/threonine protein kinase</fullName>
        <ecNumber evidence="1">2.7.11.1</ecNumber>
    </recommendedName>
</protein>
<dbReference type="EMBL" id="JEMT01027064">
    <property type="protein sequence ID" value="EXX58028.1"/>
    <property type="molecule type" value="Genomic_DNA"/>
</dbReference>
<dbReference type="PROSITE" id="PS50011">
    <property type="entry name" value="PROTEIN_KINASE_DOM"/>
    <property type="match status" value="1"/>
</dbReference>
<evidence type="ECO:0000256" key="3">
    <source>
        <dbReference type="ARBA" id="ARBA00022679"/>
    </source>
</evidence>
<dbReference type="EC" id="2.7.11.1" evidence="1"/>
<dbReference type="AlphaFoldDB" id="A0A015LTL2"/>
<keyword evidence="5" id="KW-0418">Kinase</keyword>
<dbReference type="InterPro" id="IPR017441">
    <property type="entry name" value="Protein_kinase_ATP_BS"/>
</dbReference>
<comment type="catalytic activity">
    <reaction evidence="8">
        <text>L-seryl-[protein] + ATP = O-phospho-L-seryl-[protein] + ADP + H(+)</text>
        <dbReference type="Rhea" id="RHEA:17989"/>
        <dbReference type="Rhea" id="RHEA-COMP:9863"/>
        <dbReference type="Rhea" id="RHEA-COMP:11604"/>
        <dbReference type="ChEBI" id="CHEBI:15378"/>
        <dbReference type="ChEBI" id="CHEBI:29999"/>
        <dbReference type="ChEBI" id="CHEBI:30616"/>
        <dbReference type="ChEBI" id="CHEBI:83421"/>
        <dbReference type="ChEBI" id="CHEBI:456216"/>
        <dbReference type="EC" id="2.7.11.1"/>
    </reaction>
</comment>
<dbReference type="InterPro" id="IPR001245">
    <property type="entry name" value="Ser-Thr/Tyr_kinase_cat_dom"/>
</dbReference>
<evidence type="ECO:0000256" key="2">
    <source>
        <dbReference type="ARBA" id="ARBA00022527"/>
    </source>
</evidence>
<keyword evidence="3" id="KW-0808">Transferase</keyword>
<keyword evidence="4 9" id="KW-0547">Nucleotide-binding</keyword>
<dbReference type="Gene3D" id="1.10.510.10">
    <property type="entry name" value="Transferase(Phosphotransferase) domain 1"/>
    <property type="match status" value="1"/>
</dbReference>
<feature type="domain" description="Protein kinase" evidence="10">
    <location>
        <begin position="547"/>
        <end position="812"/>
    </location>
</feature>
<reference evidence="11 12" key="1">
    <citation type="submission" date="2014-02" db="EMBL/GenBank/DDBJ databases">
        <title>Single nucleus genome sequencing reveals high similarity among nuclei of an endomycorrhizal fungus.</title>
        <authorList>
            <person name="Lin K."/>
            <person name="Geurts R."/>
            <person name="Zhang Z."/>
            <person name="Limpens E."/>
            <person name="Saunders D.G."/>
            <person name="Mu D."/>
            <person name="Pang E."/>
            <person name="Cao H."/>
            <person name="Cha H."/>
            <person name="Lin T."/>
            <person name="Zhou Q."/>
            <person name="Shang Y."/>
            <person name="Li Y."/>
            <person name="Ivanov S."/>
            <person name="Sharma T."/>
            <person name="Velzen R.V."/>
            <person name="Ruijter N.D."/>
            <person name="Aanen D.K."/>
            <person name="Win J."/>
            <person name="Kamoun S."/>
            <person name="Bisseling T."/>
            <person name="Huang S."/>
        </authorList>
    </citation>
    <scope>NUCLEOTIDE SEQUENCE [LARGE SCALE GENOMIC DNA]</scope>
    <source>
        <strain evidence="12">DAOM197198w</strain>
    </source>
</reference>
<dbReference type="Pfam" id="PF07714">
    <property type="entry name" value="PK_Tyr_Ser-Thr"/>
    <property type="match status" value="1"/>
</dbReference>
<dbReference type="Gene3D" id="3.30.200.20">
    <property type="entry name" value="Phosphorylase Kinase, domain 1"/>
    <property type="match status" value="1"/>
</dbReference>
<evidence type="ECO:0000256" key="7">
    <source>
        <dbReference type="ARBA" id="ARBA00047899"/>
    </source>
</evidence>
<keyword evidence="6 9" id="KW-0067">ATP-binding</keyword>
<accession>A0A015LTL2</accession>
<evidence type="ECO:0000256" key="9">
    <source>
        <dbReference type="PROSITE-ProRule" id="PRU10141"/>
    </source>
</evidence>
<feature type="binding site" evidence="9">
    <location>
        <position position="574"/>
    </location>
    <ligand>
        <name>ATP</name>
        <dbReference type="ChEBI" id="CHEBI:30616"/>
    </ligand>
</feature>
<keyword evidence="12" id="KW-1185">Reference proteome</keyword>
<dbReference type="InterPro" id="IPR051681">
    <property type="entry name" value="Ser/Thr_Kinases-Pseudokinases"/>
</dbReference>
<evidence type="ECO:0000313" key="11">
    <source>
        <dbReference type="EMBL" id="EXX58028.1"/>
    </source>
</evidence>
<gene>
    <name evidence="11" type="ORF">RirG_201580</name>
</gene>